<dbReference type="GO" id="GO:0045324">
    <property type="term" value="P:late endosome to vacuole transport"/>
    <property type="evidence" value="ECO:0007669"/>
    <property type="project" value="TreeGrafter"/>
</dbReference>
<feature type="repeat" description="ANK" evidence="1">
    <location>
        <begin position="125"/>
        <end position="157"/>
    </location>
</feature>
<dbReference type="Proteomes" id="UP000507245">
    <property type="component" value="Unassembled WGS sequence"/>
</dbReference>
<name>A0A6J5WAL9_PRUAR</name>
<dbReference type="GO" id="GO:0016567">
    <property type="term" value="P:protein ubiquitination"/>
    <property type="evidence" value="ECO:0007669"/>
    <property type="project" value="InterPro"/>
</dbReference>
<dbReference type="AlphaFoldDB" id="A0A6J5WAL9"/>
<proteinExistence type="predicted"/>
<dbReference type="GO" id="GO:0004842">
    <property type="term" value="F:ubiquitin-protein transferase activity"/>
    <property type="evidence" value="ECO:0007669"/>
    <property type="project" value="InterPro"/>
</dbReference>
<dbReference type="SMART" id="SM00248">
    <property type="entry name" value="ANK"/>
    <property type="match status" value="3"/>
</dbReference>
<dbReference type="GO" id="GO:0009788">
    <property type="term" value="P:negative regulation of abscisic acid-activated signaling pathway"/>
    <property type="evidence" value="ECO:0007669"/>
    <property type="project" value="TreeGrafter"/>
</dbReference>
<dbReference type="GO" id="GO:0006952">
    <property type="term" value="P:defense response"/>
    <property type="evidence" value="ECO:0007669"/>
    <property type="project" value="InterPro"/>
</dbReference>
<dbReference type="PANTHER" id="PTHR46960">
    <property type="entry name" value="E3 UBIQUITIN-PROTEIN LIGASE KEG"/>
    <property type="match status" value="1"/>
</dbReference>
<accession>A0A6J5WAL9</accession>
<organism evidence="2 3">
    <name type="scientific">Prunus armeniaca</name>
    <name type="common">Apricot</name>
    <name type="synonym">Armeniaca vulgaris</name>
    <dbReference type="NCBI Taxonomy" id="36596"/>
    <lineage>
        <taxon>Eukaryota</taxon>
        <taxon>Viridiplantae</taxon>
        <taxon>Streptophyta</taxon>
        <taxon>Embryophyta</taxon>
        <taxon>Tracheophyta</taxon>
        <taxon>Spermatophyta</taxon>
        <taxon>Magnoliopsida</taxon>
        <taxon>eudicotyledons</taxon>
        <taxon>Gunneridae</taxon>
        <taxon>Pentapetalae</taxon>
        <taxon>rosids</taxon>
        <taxon>fabids</taxon>
        <taxon>Rosales</taxon>
        <taxon>Rosaceae</taxon>
        <taxon>Amygdaloideae</taxon>
        <taxon>Amygdaleae</taxon>
        <taxon>Prunus</taxon>
    </lineage>
</organism>
<keyword evidence="3" id="KW-1185">Reference proteome</keyword>
<dbReference type="InterPro" id="IPR002110">
    <property type="entry name" value="Ankyrin_rpt"/>
</dbReference>
<evidence type="ECO:0000313" key="2">
    <source>
        <dbReference type="EMBL" id="CAB4298690.1"/>
    </source>
</evidence>
<dbReference type="PROSITE" id="PS50088">
    <property type="entry name" value="ANK_REPEAT"/>
    <property type="match status" value="2"/>
</dbReference>
<feature type="repeat" description="ANK" evidence="1">
    <location>
        <begin position="92"/>
        <end position="124"/>
    </location>
</feature>
<evidence type="ECO:0000313" key="3">
    <source>
        <dbReference type="Proteomes" id="UP000507245"/>
    </source>
</evidence>
<reference evidence="3" key="1">
    <citation type="journal article" date="2020" name="Genome Biol.">
        <title>Gamete binning: chromosome-level and haplotype-resolved genome assembly enabled by high-throughput single-cell sequencing of gamete genomes.</title>
        <authorList>
            <person name="Campoy J.A."/>
            <person name="Sun H."/>
            <person name="Goel M."/>
            <person name="Jiao W.-B."/>
            <person name="Folz-Donahue K."/>
            <person name="Wang N."/>
            <person name="Rubio M."/>
            <person name="Liu C."/>
            <person name="Kukat C."/>
            <person name="Ruiz D."/>
            <person name="Huettel B."/>
            <person name="Schneeberger K."/>
        </authorList>
    </citation>
    <scope>NUCLEOTIDE SEQUENCE [LARGE SCALE GENOMIC DNA]</scope>
    <source>
        <strain evidence="3">cv. Rojo Pasion</strain>
    </source>
</reference>
<evidence type="ECO:0000256" key="1">
    <source>
        <dbReference type="PROSITE-ProRule" id="PRU00023"/>
    </source>
</evidence>
<dbReference type="GO" id="GO:0005769">
    <property type="term" value="C:early endosome"/>
    <property type="evidence" value="ECO:0007669"/>
    <property type="project" value="TreeGrafter"/>
</dbReference>
<sequence>MSPSSLYYLITYQRITKSLWKGVCQQFHEIATPEEIADAIDIPSSVGTALCMAAALKKDHKIAVSGHADITKRNGAYFACFWSRSNCSRCPAWTDALHTASMANDIELVKIILDAGVDVNIRNVQNTIPLHVALARGAKSCVGLLLSSGANYNLQDDEGDNAFHIAADAAKMIHENLEWLIVMLRNPDASVEARNHRQETDWELHKGAKAQAARHYVTFWRPFPGNGYLKI</sequence>
<dbReference type="PROSITE" id="PS50297">
    <property type="entry name" value="ANK_REP_REGION"/>
    <property type="match status" value="2"/>
</dbReference>
<dbReference type="GO" id="GO:0009738">
    <property type="term" value="P:abscisic acid-activated signaling pathway"/>
    <property type="evidence" value="ECO:0007669"/>
    <property type="project" value="InterPro"/>
</dbReference>
<dbReference type="SUPFAM" id="SSF48403">
    <property type="entry name" value="Ankyrin repeat"/>
    <property type="match status" value="1"/>
</dbReference>
<dbReference type="InterPro" id="IPR036770">
    <property type="entry name" value="Ankyrin_rpt-contain_sf"/>
</dbReference>
<dbReference type="Gene3D" id="1.25.40.20">
    <property type="entry name" value="Ankyrin repeat-containing domain"/>
    <property type="match status" value="1"/>
</dbReference>
<dbReference type="InterPro" id="IPR044584">
    <property type="entry name" value="KEG"/>
</dbReference>
<protein>
    <submittedName>
        <fullName evidence="2">Uncharacterized protein</fullName>
    </submittedName>
</protein>
<dbReference type="Pfam" id="PF12796">
    <property type="entry name" value="Ank_2"/>
    <property type="match status" value="1"/>
</dbReference>
<dbReference type="GO" id="GO:0005802">
    <property type="term" value="C:trans-Golgi network"/>
    <property type="evidence" value="ECO:0007669"/>
    <property type="project" value="TreeGrafter"/>
</dbReference>
<dbReference type="PANTHER" id="PTHR46960:SF1">
    <property type="entry name" value="E3 UBIQUITIN-PROTEIN LIGASE KEG"/>
    <property type="match status" value="1"/>
</dbReference>
<gene>
    <name evidence="2" type="ORF">ORAREDHAP_LOCUS11305</name>
</gene>
<dbReference type="OrthoDB" id="10057496at2759"/>
<dbReference type="EMBL" id="CAEKKB010000002">
    <property type="protein sequence ID" value="CAB4298690.1"/>
    <property type="molecule type" value="Genomic_DNA"/>
</dbReference>
<keyword evidence="1" id="KW-0040">ANK repeat</keyword>